<evidence type="ECO:0000256" key="4">
    <source>
        <dbReference type="PROSITE-ProRule" id="PRU00146"/>
    </source>
</evidence>
<evidence type="ECO:0000259" key="6">
    <source>
        <dbReference type="PROSITE" id="PS50016"/>
    </source>
</evidence>
<dbReference type="InterPro" id="IPR001965">
    <property type="entry name" value="Znf_PHD"/>
</dbReference>
<reference evidence="7" key="1">
    <citation type="submission" date="2019-03" db="EMBL/GenBank/DDBJ databases">
        <title>Long read genome sequence of the mycoparasitic Pythium oligandrum ATCC 38472 isolated from sugarbeet rhizosphere.</title>
        <authorList>
            <person name="Gaulin E."/>
        </authorList>
    </citation>
    <scope>NUCLEOTIDE SEQUENCE</scope>
    <source>
        <strain evidence="7">ATCC 38472_TT</strain>
    </source>
</reference>
<gene>
    <name evidence="7" type="ORF">Poli38472_002325</name>
</gene>
<sequence length="532" mass="60857">MAAFGDGFELSKWYNKTASKHEASASDTTDVEDVDAAVVAEEAVPIPLHVESTYCHVCHAPNPEYLSTNTVKGAPSVPVCSLECESEYLKQKGWQANNKSGGKYVDLTTATSNDVTTSAKKSKRKETVAEDAPEEDRTSKRPRRSFSFLDDHMLESEESNGYKSWWLGAMAFYDFVYQRHGMWHSYTMSNNEPHVDPALIKYWTCNTYRELDRSTAYLRKYALRWQQAHQGRLSLREVLWMAVVFRYCNKLETFDKANGIPSSDGFVAFKKRLTTMSKRKEGNALFAGRRDLDVTRYLEVLEEFLENIDSCTFDVMKCTRTYEVFEELRKFRNNALGSFTCWQVVCDLVELNMFGEDFDAEDFVWLSLDAKKSLVQIFGKRRARPPEYVSLAKLLQQRQTQGFKALGVRFPYFMSQKLSLKNIGHSLHGFQVYRNIKLLQQSQFHKHEPGTTTPVVYSSRSYLMDSESCEICSLAENEDEQVLCDTCNRLFHLECVNMTELPPASWVCTACKKLVNLPEEGAISGPDVISID</sequence>
<dbReference type="InterPro" id="IPR011011">
    <property type="entry name" value="Znf_FYVE_PHD"/>
</dbReference>
<dbReference type="OrthoDB" id="433924at2759"/>
<evidence type="ECO:0000256" key="5">
    <source>
        <dbReference type="SAM" id="MobiDB-lite"/>
    </source>
</evidence>
<keyword evidence="8" id="KW-1185">Reference proteome</keyword>
<evidence type="ECO:0000313" key="7">
    <source>
        <dbReference type="EMBL" id="TMW63384.1"/>
    </source>
</evidence>
<dbReference type="EMBL" id="SPLM01000072">
    <property type="protein sequence ID" value="TMW63384.1"/>
    <property type="molecule type" value="Genomic_DNA"/>
</dbReference>
<accession>A0A8K1CH00</accession>
<dbReference type="SMART" id="SM00249">
    <property type="entry name" value="PHD"/>
    <property type="match status" value="1"/>
</dbReference>
<keyword evidence="1" id="KW-0479">Metal-binding</keyword>
<organism evidence="7 8">
    <name type="scientific">Pythium oligandrum</name>
    <name type="common">Mycoparasitic fungus</name>
    <dbReference type="NCBI Taxonomy" id="41045"/>
    <lineage>
        <taxon>Eukaryota</taxon>
        <taxon>Sar</taxon>
        <taxon>Stramenopiles</taxon>
        <taxon>Oomycota</taxon>
        <taxon>Peronosporomycetes</taxon>
        <taxon>Pythiales</taxon>
        <taxon>Pythiaceae</taxon>
        <taxon>Pythium</taxon>
    </lineage>
</organism>
<dbReference type="InterPro" id="IPR013083">
    <property type="entry name" value="Znf_RING/FYVE/PHD"/>
</dbReference>
<evidence type="ECO:0000256" key="1">
    <source>
        <dbReference type="ARBA" id="ARBA00022723"/>
    </source>
</evidence>
<dbReference type="Pfam" id="PF18723">
    <property type="entry name" value="HMUDK_hel"/>
    <property type="match status" value="1"/>
</dbReference>
<dbReference type="InterPro" id="IPR019786">
    <property type="entry name" value="Zinc_finger_PHD-type_CS"/>
</dbReference>
<protein>
    <recommendedName>
        <fullName evidence="6">PHD-type domain-containing protein</fullName>
    </recommendedName>
</protein>
<dbReference type="Pfam" id="PF00628">
    <property type="entry name" value="PHD"/>
    <property type="match status" value="1"/>
</dbReference>
<keyword evidence="3" id="KW-0862">Zinc</keyword>
<evidence type="ECO:0000256" key="2">
    <source>
        <dbReference type="ARBA" id="ARBA00022771"/>
    </source>
</evidence>
<dbReference type="SUPFAM" id="SSF57903">
    <property type="entry name" value="FYVE/PHD zinc finger"/>
    <property type="match status" value="1"/>
</dbReference>
<evidence type="ECO:0000313" key="8">
    <source>
        <dbReference type="Proteomes" id="UP000794436"/>
    </source>
</evidence>
<dbReference type="InterPro" id="IPR019787">
    <property type="entry name" value="Znf_PHD-finger"/>
</dbReference>
<dbReference type="AlphaFoldDB" id="A0A8K1CH00"/>
<dbReference type="Proteomes" id="UP000794436">
    <property type="component" value="Unassembled WGS sequence"/>
</dbReference>
<evidence type="ECO:0000256" key="3">
    <source>
        <dbReference type="ARBA" id="ARBA00022833"/>
    </source>
</evidence>
<keyword evidence="2 4" id="KW-0863">Zinc-finger</keyword>
<dbReference type="InterPro" id="IPR040684">
    <property type="entry name" value="HMUDK_hel"/>
</dbReference>
<name>A0A8K1CH00_PYTOL</name>
<dbReference type="PROSITE" id="PS50016">
    <property type="entry name" value="ZF_PHD_2"/>
    <property type="match status" value="1"/>
</dbReference>
<dbReference type="PROSITE" id="PS01359">
    <property type="entry name" value="ZF_PHD_1"/>
    <property type="match status" value="1"/>
</dbReference>
<dbReference type="Gene3D" id="3.30.40.10">
    <property type="entry name" value="Zinc/RING finger domain, C3HC4 (zinc finger)"/>
    <property type="match status" value="1"/>
</dbReference>
<dbReference type="GO" id="GO:0008270">
    <property type="term" value="F:zinc ion binding"/>
    <property type="evidence" value="ECO:0007669"/>
    <property type="project" value="UniProtKB-KW"/>
</dbReference>
<feature type="domain" description="PHD-type" evidence="6">
    <location>
        <begin position="466"/>
        <end position="514"/>
    </location>
</feature>
<feature type="region of interest" description="Disordered" evidence="5">
    <location>
        <begin position="115"/>
        <end position="142"/>
    </location>
</feature>
<proteinExistence type="predicted"/>
<comment type="caution">
    <text evidence="7">The sequence shown here is derived from an EMBL/GenBank/DDBJ whole genome shotgun (WGS) entry which is preliminary data.</text>
</comment>